<dbReference type="GO" id="GO:0019901">
    <property type="term" value="F:protein kinase binding"/>
    <property type="evidence" value="ECO:0007669"/>
    <property type="project" value="InterPro"/>
</dbReference>
<accession>A0AAD2Q5T8</accession>
<dbReference type="CDD" id="cd20557">
    <property type="entry name" value="CYCLIN_ScPCL1-like"/>
    <property type="match status" value="1"/>
</dbReference>
<feature type="compositionally biased region" description="Basic residues" evidence="1">
    <location>
        <begin position="75"/>
        <end position="85"/>
    </location>
</feature>
<evidence type="ECO:0000256" key="1">
    <source>
        <dbReference type="SAM" id="MobiDB-lite"/>
    </source>
</evidence>
<dbReference type="InterPro" id="IPR006671">
    <property type="entry name" value="Cyclin_N"/>
</dbReference>
<dbReference type="EMBL" id="CAVNYO010000434">
    <property type="protein sequence ID" value="CAK5278980.1"/>
    <property type="molecule type" value="Genomic_DNA"/>
</dbReference>
<feature type="domain" description="Cyclin N-terminal" evidence="2">
    <location>
        <begin position="88"/>
        <end position="191"/>
    </location>
</feature>
<dbReference type="AlphaFoldDB" id="A0AAD2Q5T8"/>
<dbReference type="GO" id="GO:0016538">
    <property type="term" value="F:cyclin-dependent protein serine/threonine kinase regulator activity"/>
    <property type="evidence" value="ECO:0007669"/>
    <property type="project" value="TreeGrafter"/>
</dbReference>
<dbReference type="InterPro" id="IPR013922">
    <property type="entry name" value="Cyclin_PHO80-like"/>
</dbReference>
<evidence type="ECO:0000259" key="2">
    <source>
        <dbReference type="Pfam" id="PF00134"/>
    </source>
</evidence>
<dbReference type="PANTHER" id="PTHR15615">
    <property type="match status" value="1"/>
</dbReference>
<keyword evidence="4" id="KW-1185">Reference proteome</keyword>
<dbReference type="PANTHER" id="PTHR15615:SF10">
    <property type="entry name" value="PHO85 CYCLIN-2-RELATED"/>
    <property type="match status" value="1"/>
</dbReference>
<dbReference type="GO" id="GO:0000307">
    <property type="term" value="C:cyclin-dependent protein kinase holoenzyme complex"/>
    <property type="evidence" value="ECO:0007669"/>
    <property type="project" value="TreeGrafter"/>
</dbReference>
<protein>
    <recommendedName>
        <fullName evidence="2">Cyclin N-terminal domain-containing protein</fullName>
    </recommendedName>
</protein>
<sequence>MLMCDSHYASSSRIHPASLVDPATHPQSVLRIIDADVSQYLIDYTVDCVTEAAHLALEEGDAPPVPQSASLSHPPRGRTPRRRRRSSCEVDDRRRLTDFVSTLVARAQITAPTLLVALIYLARARGTMAVRSLAGLLTQRLVLGALVLASKYTQDGAMLNGHWAVCTAGLFTTREVGRIERDLLSVLRWDLGVREAEVEVQCENVQKQKWADAAGEGGVAEAQLLSGRTRSTGNRHRRRMPTMCAVPDLDSSPASSCSSLSPRTPEDLLRPSYHPRKMSQLTMSMMYAVEEGVPGILVSG</sequence>
<feature type="compositionally biased region" description="Low complexity" evidence="1">
    <location>
        <begin position="247"/>
        <end position="262"/>
    </location>
</feature>
<name>A0AAD2Q5T8_9AGAR</name>
<dbReference type="Gene3D" id="1.10.472.10">
    <property type="entry name" value="Cyclin-like"/>
    <property type="match status" value="1"/>
</dbReference>
<feature type="region of interest" description="Disordered" evidence="1">
    <location>
        <begin position="59"/>
        <end position="88"/>
    </location>
</feature>
<gene>
    <name evidence="3" type="ORF">MYCIT1_LOCUS28728</name>
</gene>
<evidence type="ECO:0000313" key="4">
    <source>
        <dbReference type="Proteomes" id="UP001295794"/>
    </source>
</evidence>
<comment type="caution">
    <text evidence="3">The sequence shown here is derived from an EMBL/GenBank/DDBJ whole genome shotgun (WGS) entry which is preliminary data.</text>
</comment>
<dbReference type="Proteomes" id="UP001295794">
    <property type="component" value="Unassembled WGS sequence"/>
</dbReference>
<reference evidence="3" key="1">
    <citation type="submission" date="2023-11" db="EMBL/GenBank/DDBJ databases">
        <authorList>
            <person name="De Vega J J."/>
            <person name="De Vega J J."/>
        </authorList>
    </citation>
    <scope>NUCLEOTIDE SEQUENCE</scope>
</reference>
<proteinExistence type="predicted"/>
<dbReference type="InterPro" id="IPR036915">
    <property type="entry name" value="Cyclin-like_sf"/>
</dbReference>
<dbReference type="GO" id="GO:0005634">
    <property type="term" value="C:nucleus"/>
    <property type="evidence" value="ECO:0007669"/>
    <property type="project" value="TreeGrafter"/>
</dbReference>
<dbReference type="SUPFAM" id="SSF47954">
    <property type="entry name" value="Cyclin-like"/>
    <property type="match status" value="1"/>
</dbReference>
<organism evidence="3 4">
    <name type="scientific">Mycena citricolor</name>
    <dbReference type="NCBI Taxonomy" id="2018698"/>
    <lineage>
        <taxon>Eukaryota</taxon>
        <taxon>Fungi</taxon>
        <taxon>Dikarya</taxon>
        <taxon>Basidiomycota</taxon>
        <taxon>Agaricomycotina</taxon>
        <taxon>Agaricomycetes</taxon>
        <taxon>Agaricomycetidae</taxon>
        <taxon>Agaricales</taxon>
        <taxon>Marasmiineae</taxon>
        <taxon>Mycenaceae</taxon>
        <taxon>Mycena</taxon>
    </lineage>
</organism>
<evidence type="ECO:0000313" key="3">
    <source>
        <dbReference type="EMBL" id="CAK5278980.1"/>
    </source>
</evidence>
<dbReference type="Pfam" id="PF00134">
    <property type="entry name" value="Cyclin_N"/>
    <property type="match status" value="1"/>
</dbReference>
<feature type="region of interest" description="Disordered" evidence="1">
    <location>
        <begin position="247"/>
        <end position="272"/>
    </location>
</feature>